<dbReference type="Gene3D" id="2.40.10.270">
    <property type="entry name" value="Bacteriophage SPP1 head-tail adaptor protein"/>
    <property type="match status" value="1"/>
</dbReference>
<dbReference type="AlphaFoldDB" id="A0A4S5BF59"/>
<sequence>MEAGKLNRRITIQTRRQGHDAAGQPLDGWGNDLKLWAWVKAPTGSGMANAQEGVARSITSYSIRVRYRPSLDNSMRVLLKGVAYDVRLVSHDHAGREWTDLLCEVGGNDG</sequence>
<organism evidence="1 2">
    <name type="scientific">Lampropedia aestuarii</name>
    <dbReference type="NCBI Taxonomy" id="2562762"/>
    <lineage>
        <taxon>Bacteria</taxon>
        <taxon>Pseudomonadati</taxon>
        <taxon>Pseudomonadota</taxon>
        <taxon>Betaproteobacteria</taxon>
        <taxon>Burkholderiales</taxon>
        <taxon>Comamonadaceae</taxon>
        <taxon>Lampropedia</taxon>
    </lineage>
</organism>
<evidence type="ECO:0000313" key="2">
    <source>
        <dbReference type="Proteomes" id="UP000306236"/>
    </source>
</evidence>
<dbReference type="Pfam" id="PF05521">
    <property type="entry name" value="Phage_HCP"/>
    <property type="match status" value="1"/>
</dbReference>
<reference evidence="1 2" key="1">
    <citation type="submission" date="2019-04" db="EMBL/GenBank/DDBJ databases">
        <title>Lampropedia sp YIM MLB12 draf genome.</title>
        <authorList>
            <person name="Wang Y.-X."/>
        </authorList>
    </citation>
    <scope>NUCLEOTIDE SEQUENCE [LARGE SCALE GENOMIC DNA]</scope>
    <source>
        <strain evidence="1 2">YIM MLB12</strain>
    </source>
</reference>
<dbReference type="RefSeq" id="WP_136407756.1">
    <property type="nucleotide sequence ID" value="NZ_SSWX01000030.1"/>
</dbReference>
<dbReference type="OrthoDB" id="5460234at2"/>
<gene>
    <name evidence="1" type="ORF">E8K88_16390</name>
</gene>
<proteinExistence type="predicted"/>
<dbReference type="Proteomes" id="UP000306236">
    <property type="component" value="Unassembled WGS sequence"/>
</dbReference>
<evidence type="ECO:0000313" key="1">
    <source>
        <dbReference type="EMBL" id="THJ30944.1"/>
    </source>
</evidence>
<dbReference type="InterPro" id="IPR038666">
    <property type="entry name" value="SSP1_head-tail_sf"/>
</dbReference>
<accession>A0A4S5BF59</accession>
<keyword evidence="2" id="KW-1185">Reference proteome</keyword>
<name>A0A4S5BF59_9BURK</name>
<dbReference type="NCBIfam" id="TIGR01563">
    <property type="entry name" value="gp16_SPP1"/>
    <property type="match status" value="1"/>
</dbReference>
<comment type="caution">
    <text evidence="1">The sequence shown here is derived from an EMBL/GenBank/DDBJ whole genome shotgun (WGS) entry which is preliminary data.</text>
</comment>
<dbReference type="InterPro" id="IPR008767">
    <property type="entry name" value="Phage_SPP1_head-tail_adaptor"/>
</dbReference>
<dbReference type="EMBL" id="SSWX01000030">
    <property type="protein sequence ID" value="THJ30944.1"/>
    <property type="molecule type" value="Genomic_DNA"/>
</dbReference>
<protein>
    <submittedName>
        <fullName evidence="1">Head-tail adaptor protein</fullName>
    </submittedName>
</protein>